<dbReference type="AlphaFoldDB" id="A0A9D4UMQ7"/>
<keyword evidence="8" id="KW-0520">NAD</keyword>
<reference evidence="15" key="1">
    <citation type="submission" date="2021-01" db="EMBL/GenBank/DDBJ databases">
        <title>Adiantum capillus-veneris genome.</title>
        <authorList>
            <person name="Fang Y."/>
            <person name="Liao Q."/>
        </authorList>
    </citation>
    <scope>NUCLEOTIDE SEQUENCE</scope>
    <source>
        <strain evidence="15">H3</strain>
        <tissue evidence="15">Leaf</tissue>
    </source>
</reference>
<evidence type="ECO:0000313" key="15">
    <source>
        <dbReference type="EMBL" id="KAI5070746.1"/>
    </source>
</evidence>
<evidence type="ECO:0000256" key="1">
    <source>
        <dbReference type="ARBA" id="ARBA00004141"/>
    </source>
</evidence>
<evidence type="ECO:0000256" key="10">
    <source>
        <dbReference type="ARBA" id="ARBA00023136"/>
    </source>
</evidence>
<evidence type="ECO:0000256" key="3">
    <source>
        <dbReference type="ARBA" id="ARBA00022719"/>
    </source>
</evidence>
<dbReference type="GO" id="GO:0048038">
    <property type="term" value="F:quinone binding"/>
    <property type="evidence" value="ECO:0007669"/>
    <property type="project" value="UniProtKB-KW"/>
</dbReference>
<proteinExistence type="predicted"/>
<accession>A0A9D4UMQ7</accession>
<dbReference type="EMBL" id="JABFUD020000014">
    <property type="protein sequence ID" value="KAI5070207.1"/>
    <property type="molecule type" value="Genomic_DNA"/>
</dbReference>
<evidence type="ECO:0000256" key="8">
    <source>
        <dbReference type="ARBA" id="ARBA00023027"/>
    </source>
</evidence>
<evidence type="ECO:0000313" key="14">
    <source>
        <dbReference type="EMBL" id="KAI5070207.1"/>
    </source>
</evidence>
<dbReference type="Proteomes" id="UP000886520">
    <property type="component" value="Chromosome 14"/>
</dbReference>
<dbReference type="EMBL" id="JABFUD020000014">
    <property type="protein sequence ID" value="KAI5070746.1"/>
    <property type="molecule type" value="Genomic_DNA"/>
</dbReference>
<sequence>MAPFLALSTTSFPLSFSLSTPALSEVRISALSSARFKQQYPSSLCCRSQLPSLSEAQRDEMLAETFSALATSDSKGEIVSRILQDSRKVVATSLGVTLLLVALPASAKVTLENLDDVLNAIFLRVGVGVLYFLVAPLGVYYYLYKRWFKRKMFEAIFQLFLVFFFFPGLLLWAPFINFRGAPQEGAKEPWDEIRP</sequence>
<keyword evidence="16" id="KW-1185">Reference proteome</keyword>
<evidence type="ECO:0000256" key="7">
    <source>
        <dbReference type="ARBA" id="ARBA00022989"/>
    </source>
</evidence>
<comment type="catalytic activity">
    <reaction evidence="12">
        <text>a plastoquinone + NADH + (n+1) H(+)(in) = a plastoquinol + NAD(+) + n H(+)(out)</text>
        <dbReference type="Rhea" id="RHEA:42608"/>
        <dbReference type="Rhea" id="RHEA-COMP:9561"/>
        <dbReference type="Rhea" id="RHEA-COMP:9562"/>
        <dbReference type="ChEBI" id="CHEBI:15378"/>
        <dbReference type="ChEBI" id="CHEBI:17757"/>
        <dbReference type="ChEBI" id="CHEBI:57540"/>
        <dbReference type="ChEBI" id="CHEBI:57945"/>
        <dbReference type="ChEBI" id="CHEBI:62192"/>
    </reaction>
</comment>
<evidence type="ECO:0000256" key="6">
    <source>
        <dbReference type="ARBA" id="ARBA00022967"/>
    </source>
</evidence>
<evidence type="ECO:0000256" key="2">
    <source>
        <dbReference type="ARBA" id="ARBA00022692"/>
    </source>
</evidence>
<feature type="transmembrane region" description="Helical" evidence="13">
    <location>
        <begin position="155"/>
        <end position="175"/>
    </location>
</feature>
<feature type="transmembrane region" description="Helical" evidence="13">
    <location>
        <begin position="121"/>
        <end position="143"/>
    </location>
</feature>
<comment type="catalytic activity">
    <reaction evidence="11">
        <text>a plastoquinone + NADPH + (n+1) H(+)(in) = a plastoquinol + NADP(+) + n H(+)(out)</text>
        <dbReference type="Rhea" id="RHEA:42612"/>
        <dbReference type="Rhea" id="RHEA-COMP:9561"/>
        <dbReference type="Rhea" id="RHEA-COMP:9562"/>
        <dbReference type="ChEBI" id="CHEBI:15378"/>
        <dbReference type="ChEBI" id="CHEBI:17757"/>
        <dbReference type="ChEBI" id="CHEBI:57783"/>
        <dbReference type="ChEBI" id="CHEBI:58349"/>
        <dbReference type="ChEBI" id="CHEBI:62192"/>
    </reaction>
</comment>
<evidence type="ECO:0000256" key="13">
    <source>
        <dbReference type="SAM" id="Phobius"/>
    </source>
</evidence>
<keyword evidence="3" id="KW-0874">Quinone</keyword>
<keyword evidence="9" id="KW-0793">Thylakoid</keyword>
<evidence type="ECO:0000256" key="9">
    <source>
        <dbReference type="ARBA" id="ARBA00023078"/>
    </source>
</evidence>
<evidence type="ECO:0000256" key="11">
    <source>
        <dbReference type="ARBA" id="ARBA00047726"/>
    </source>
</evidence>
<keyword evidence="10 13" id="KW-0472">Membrane</keyword>
<dbReference type="GO" id="GO:0016655">
    <property type="term" value="F:oxidoreductase activity, acting on NAD(P)H, quinone or similar compound as acceptor"/>
    <property type="evidence" value="ECO:0007669"/>
    <property type="project" value="InterPro"/>
</dbReference>
<keyword evidence="5" id="KW-0618">Plastoquinone</keyword>
<dbReference type="PANTHER" id="PTHR36727">
    <property type="entry name" value="NAD(P)H-QUINONE OXIDOREDUCTASE SUBUNIT L, CHLOROPLASTIC"/>
    <property type="match status" value="1"/>
</dbReference>
<evidence type="ECO:0000313" key="16">
    <source>
        <dbReference type="Proteomes" id="UP000886520"/>
    </source>
</evidence>
<comment type="subcellular location">
    <subcellularLocation>
        <location evidence="1">Membrane</location>
        <topology evidence="1">Multi-pass membrane protein</topology>
    </subcellularLocation>
</comment>
<dbReference type="OrthoDB" id="2016985at2759"/>
<comment type="caution">
    <text evidence="15">The sequence shown here is derived from an EMBL/GenBank/DDBJ whole genome shotgun (WGS) entry which is preliminary data.</text>
</comment>
<dbReference type="Pfam" id="PF10716">
    <property type="entry name" value="NdhL"/>
    <property type="match status" value="1"/>
</dbReference>
<keyword evidence="4" id="KW-0521">NADP</keyword>
<gene>
    <name evidence="14" type="ORF">GOP47_0014550</name>
    <name evidence="15" type="ORF">GOP47_0015089</name>
</gene>
<dbReference type="InterPro" id="IPR019654">
    <property type="entry name" value="NADH-quinone_OxRdatse_su_L"/>
</dbReference>
<organism evidence="15 16">
    <name type="scientific">Adiantum capillus-veneris</name>
    <name type="common">Maidenhair fern</name>
    <dbReference type="NCBI Taxonomy" id="13818"/>
    <lineage>
        <taxon>Eukaryota</taxon>
        <taxon>Viridiplantae</taxon>
        <taxon>Streptophyta</taxon>
        <taxon>Embryophyta</taxon>
        <taxon>Tracheophyta</taxon>
        <taxon>Polypodiopsida</taxon>
        <taxon>Polypodiidae</taxon>
        <taxon>Polypodiales</taxon>
        <taxon>Pteridineae</taxon>
        <taxon>Pteridaceae</taxon>
        <taxon>Vittarioideae</taxon>
        <taxon>Adiantum</taxon>
    </lineage>
</organism>
<evidence type="ECO:0000256" key="4">
    <source>
        <dbReference type="ARBA" id="ARBA00022857"/>
    </source>
</evidence>
<keyword evidence="2 13" id="KW-0812">Transmembrane</keyword>
<dbReference type="PANTHER" id="PTHR36727:SF2">
    <property type="entry name" value="NAD(P)H-QUINONE OXIDOREDUCTASE SUBUNIT L, CHLOROPLASTIC"/>
    <property type="match status" value="1"/>
</dbReference>
<keyword evidence="6" id="KW-1278">Translocase</keyword>
<dbReference type="GO" id="GO:0016020">
    <property type="term" value="C:membrane"/>
    <property type="evidence" value="ECO:0007669"/>
    <property type="project" value="UniProtKB-SubCell"/>
</dbReference>
<evidence type="ECO:0000256" key="5">
    <source>
        <dbReference type="ARBA" id="ARBA00022957"/>
    </source>
</evidence>
<name>A0A9D4UMQ7_ADICA</name>
<evidence type="ECO:0000256" key="12">
    <source>
        <dbReference type="ARBA" id="ARBA00048026"/>
    </source>
</evidence>
<protein>
    <submittedName>
        <fullName evidence="15">Uncharacterized protein</fullName>
    </submittedName>
</protein>
<keyword evidence="7 13" id="KW-1133">Transmembrane helix</keyword>